<gene>
    <name evidence="1" type="ORF">SCODWIG_03149</name>
</gene>
<evidence type="ECO:0000313" key="2">
    <source>
        <dbReference type="Proteomes" id="UP000262825"/>
    </source>
</evidence>
<sequence>MNIQTDYHLLNSGLFIMEDKKNISHKKKLQLKNPFDELLLKKNKSIELTSYPSFTGSVSLFSSSTSSSDLIYAPIPPPKLSVLGDNSPTILNDDESLSKFSNDYRIDKNGNIGLISQGSRSISNETLTTSVSFNSRINNKNNYNNKYAYDYSYYNNGLDQSNPNNNWLKLVKRIFEDAPFVQEDQFLDELKYTIISSKLLSETSLSSSKVKISPVTKSILDFKDNFRSNNKLLNCTNKGVLTKYGCLIVTEKSFLLRRITPSYIKTALFIYSTLKKLLRTANLPNKNVFGERKRIFILLLIINYLNLQQQTFASKFIKYSTLLSLKKSLCYFQNFNDLVSKYLNYYKELVAQQNITNNNINGNNNFFSEREKSNVIKDLNEVHIMLNTCLFSAFHKVFDTIKLFLPLININTFVRYVGVFNIDLLSIYNSYKIYPSNDPILQYKSYVEIMKFFLCTILSISCNNSFEIDQENKKFLSNTPLTHDMLAFLENLFQFVDKENGTFDQTGGFTNSGAGNYNDNSKFNCLKSQLQDISEFYKPFIELMGKRKELLFYRGGTDAINNSNRLSDDGLIEGDRLSAELIDTLSFYLRNIQNRLLSANKLKLNDPKFQTLINKELSNVTDAWNSYIVRDPSNIYKQRNECVYRSNTNSLRASNNKCKGPINGLSLNVVKPSRNTSLLPVKSLGLSTNDNLINIEEPVGENTTTKEVEEQETDDNSLSMHNTTIMTHASKFRASTPEDYHYSPLNPKLTTPIEDIIDVEEGYSSGASLEMAESGNVIKHKSNANTGDPNSVYEKFKQLSDDELRNRLNERIKSFARENRKGKKMQLLSKKSFDLLANNESGTKPTTKHLIKHAKKKKVKIIEKKNIDTNFVENASDRSSEELLYYGLDNQSKLDNHLKFCNGISKPCVSDTGNDIIVESLENITEGISKKMFREENIPFFYELNDILNINKSDKTDKDFDNDY</sequence>
<dbReference type="AlphaFoldDB" id="A0A376B9M5"/>
<dbReference type="Proteomes" id="UP000262825">
    <property type="component" value="Unassembled WGS sequence"/>
</dbReference>
<evidence type="ECO:0000313" key="1">
    <source>
        <dbReference type="EMBL" id="SSD61388.1"/>
    </source>
</evidence>
<organism evidence="1 2">
    <name type="scientific">Saccharomycodes ludwigii</name>
    <dbReference type="NCBI Taxonomy" id="36035"/>
    <lineage>
        <taxon>Eukaryota</taxon>
        <taxon>Fungi</taxon>
        <taxon>Dikarya</taxon>
        <taxon>Ascomycota</taxon>
        <taxon>Saccharomycotina</taxon>
        <taxon>Saccharomycetes</taxon>
        <taxon>Saccharomycodales</taxon>
        <taxon>Saccharomycodaceae</taxon>
        <taxon>Saccharomycodes</taxon>
    </lineage>
</organism>
<accession>A0A376B9M5</accession>
<dbReference type="VEuPathDB" id="FungiDB:SCODWIG_03149"/>
<keyword evidence="2" id="KW-1185">Reference proteome</keyword>
<proteinExistence type="predicted"/>
<dbReference type="EMBL" id="UFAJ01000682">
    <property type="protein sequence ID" value="SSD61388.1"/>
    <property type="molecule type" value="Genomic_DNA"/>
</dbReference>
<name>A0A376B9M5_9ASCO</name>
<protein>
    <recommendedName>
        <fullName evidence="3">Inheritance of peroxisomes protein 2</fullName>
    </recommendedName>
</protein>
<reference evidence="2" key="1">
    <citation type="submission" date="2018-06" db="EMBL/GenBank/DDBJ databases">
        <authorList>
            <person name="Guldener U."/>
        </authorList>
    </citation>
    <scope>NUCLEOTIDE SEQUENCE [LARGE SCALE GENOMIC DNA]</scope>
    <source>
        <strain evidence="2">UTAD17</strain>
    </source>
</reference>
<evidence type="ECO:0008006" key="3">
    <source>
        <dbReference type="Google" id="ProtNLM"/>
    </source>
</evidence>
<dbReference type="OrthoDB" id="4045067at2759"/>